<dbReference type="Proteomes" id="UP001408356">
    <property type="component" value="Unassembled WGS sequence"/>
</dbReference>
<comment type="caution">
    <text evidence="12">The sequence shown here is derived from an EMBL/GenBank/DDBJ whole genome shotgun (WGS) entry which is preliminary data.</text>
</comment>
<feature type="region of interest" description="Disordered" evidence="8">
    <location>
        <begin position="80"/>
        <end position="100"/>
    </location>
</feature>
<comment type="subcellular location">
    <subcellularLocation>
        <location evidence="1">Membrane</location>
        <topology evidence="1">Multi-pass membrane protein</topology>
    </subcellularLocation>
</comment>
<dbReference type="SMART" id="SM00382">
    <property type="entry name" value="AAA"/>
    <property type="match status" value="2"/>
</dbReference>
<feature type="transmembrane region" description="Helical" evidence="9">
    <location>
        <begin position="406"/>
        <end position="429"/>
    </location>
</feature>
<feature type="compositionally biased region" description="Polar residues" evidence="8">
    <location>
        <begin position="86"/>
        <end position="100"/>
    </location>
</feature>
<feature type="transmembrane region" description="Helical" evidence="9">
    <location>
        <begin position="6"/>
        <end position="24"/>
    </location>
</feature>
<dbReference type="InterPro" id="IPR011527">
    <property type="entry name" value="ABC1_TM_dom"/>
</dbReference>
<dbReference type="PROSITE" id="PS00211">
    <property type="entry name" value="ABC_TRANSPORTER_1"/>
    <property type="match status" value="2"/>
</dbReference>
<keyword evidence="6 9" id="KW-1133">Transmembrane helix</keyword>
<dbReference type="InterPro" id="IPR036640">
    <property type="entry name" value="ABC1_TM_sf"/>
</dbReference>
<dbReference type="InterPro" id="IPR017871">
    <property type="entry name" value="ABC_transporter-like_CS"/>
</dbReference>
<dbReference type="CDD" id="cd18580">
    <property type="entry name" value="ABC_6TM_ABCC_D2"/>
    <property type="match status" value="1"/>
</dbReference>
<keyword evidence="5" id="KW-0067">ATP-binding</keyword>
<accession>A0ABR2VD91</accession>
<evidence type="ECO:0000256" key="2">
    <source>
        <dbReference type="ARBA" id="ARBA00022448"/>
    </source>
</evidence>
<dbReference type="EMBL" id="JARVKF010000028">
    <property type="protein sequence ID" value="KAK9424895.1"/>
    <property type="molecule type" value="Genomic_DNA"/>
</dbReference>
<organism evidence="12 13">
    <name type="scientific">Seiridium unicorne</name>
    <dbReference type="NCBI Taxonomy" id="138068"/>
    <lineage>
        <taxon>Eukaryota</taxon>
        <taxon>Fungi</taxon>
        <taxon>Dikarya</taxon>
        <taxon>Ascomycota</taxon>
        <taxon>Pezizomycotina</taxon>
        <taxon>Sordariomycetes</taxon>
        <taxon>Xylariomycetidae</taxon>
        <taxon>Amphisphaeriales</taxon>
        <taxon>Sporocadaceae</taxon>
        <taxon>Seiridium</taxon>
    </lineage>
</organism>
<dbReference type="InterPro" id="IPR003439">
    <property type="entry name" value="ABC_transporter-like_ATP-bd"/>
</dbReference>
<evidence type="ECO:0000256" key="8">
    <source>
        <dbReference type="SAM" id="MobiDB-lite"/>
    </source>
</evidence>
<protein>
    <submittedName>
        <fullName evidence="12">ABC transporter</fullName>
    </submittedName>
</protein>
<gene>
    <name evidence="12" type="ORF">SUNI508_13348</name>
</gene>
<evidence type="ECO:0000313" key="13">
    <source>
        <dbReference type="Proteomes" id="UP001408356"/>
    </source>
</evidence>
<reference evidence="12 13" key="1">
    <citation type="journal article" date="2024" name="J. Plant Pathol.">
        <title>Sequence and assembly of the genome of Seiridium unicorne, isolate CBS 538.82, causal agent of cypress canker disease.</title>
        <authorList>
            <person name="Scali E."/>
            <person name="Rocca G.D."/>
            <person name="Danti R."/>
            <person name="Garbelotto M."/>
            <person name="Barberini S."/>
            <person name="Baroncelli R."/>
            <person name="Emiliani G."/>
        </authorList>
    </citation>
    <scope>NUCLEOTIDE SEQUENCE [LARGE SCALE GENOMIC DNA]</scope>
    <source>
        <strain evidence="12 13">BM-138-508</strain>
    </source>
</reference>
<dbReference type="PROSITE" id="PS50893">
    <property type="entry name" value="ABC_TRANSPORTER_2"/>
    <property type="match status" value="2"/>
</dbReference>
<sequence length="779" mass="85206">MVFNGIVMLAPAVTLTFYAADAYLRGKESLDPTTAFTTIAIITLVTTPPNILLALFPQVAAVYGCASRVQNYLLEPSRDDKRGLLTPNSRPSGSIGNGQTNVNLLDRQPAVDKSPAVILVDVVIRPAVTADICLDRISVQLNRGSLCIICGAVGTGKTTLARAILGDITPDYGSISVSTKLIGYCAQKPWLINDNIKTTICGGERLIDEEWYHTVTHACGLQEDIEQLSGKDFNVVGSRGVTLSGGQRQRVAFARAVYLKPEIIILDDVLSALDPRTEASTLILISPKAGEVLHYPLLETVMRFEALVILPICRLRKLLTSPFRAPLSYFATTDNGVTLNRFTEDMVYVDHSLPFTLMNSVWQFSKLEGISHIRALGWHPRSVDQNVKSLDISQRPYYMMLTIQQWLTLVLDMLIAGLAVLVVGLAVAFKTSTTGGQIGIALNIILTISTTLTRFLQSWAQLETSLGAVFRIKTLQETLLPEDKQCEILEPSPEWPDKGVIEFKEVVAAYNPQVIVLKGISMNILPGQKVGVCGRTGSGKSTLMLAMLRLIELESGSITIDGLDLCHLPRETIRARIIAIPQDTFTLNDSIRLNIDLSGTVSDPAITAALEKVQLWNTIKSRTSNTAESTGTALFADGASTNTVLTPALTVKTEADLLGEPLKKFPLSHGQFQLFGLARALLLKDRSRILILDEATSNVDERTDALMQRIIREEFTAHTVITIAHRLDTIRDADIILVMEKGKVVEAGTPEQLFGHEVGRNVVGQGNEEMEEEEQGDRV</sequence>
<dbReference type="PROSITE" id="PS50929">
    <property type="entry name" value="ABC_TM1F"/>
    <property type="match status" value="1"/>
</dbReference>
<feature type="domain" description="ABC transporter" evidence="10">
    <location>
        <begin position="501"/>
        <end position="766"/>
    </location>
</feature>
<evidence type="ECO:0000313" key="12">
    <source>
        <dbReference type="EMBL" id="KAK9424895.1"/>
    </source>
</evidence>
<feature type="domain" description="ABC transporter" evidence="10">
    <location>
        <begin position="117"/>
        <end position="331"/>
    </location>
</feature>
<keyword evidence="2" id="KW-0813">Transport</keyword>
<keyword evidence="7 9" id="KW-0472">Membrane</keyword>
<evidence type="ECO:0000256" key="3">
    <source>
        <dbReference type="ARBA" id="ARBA00022692"/>
    </source>
</evidence>
<evidence type="ECO:0000259" key="11">
    <source>
        <dbReference type="PROSITE" id="PS50929"/>
    </source>
</evidence>
<evidence type="ECO:0000256" key="5">
    <source>
        <dbReference type="ARBA" id="ARBA00022840"/>
    </source>
</evidence>
<dbReference type="SUPFAM" id="SSF90123">
    <property type="entry name" value="ABC transporter transmembrane region"/>
    <property type="match status" value="1"/>
</dbReference>
<evidence type="ECO:0000256" key="7">
    <source>
        <dbReference type="ARBA" id="ARBA00023136"/>
    </source>
</evidence>
<name>A0ABR2VD91_9PEZI</name>
<keyword evidence="3 9" id="KW-0812">Transmembrane</keyword>
<dbReference type="PANTHER" id="PTHR24223">
    <property type="entry name" value="ATP-BINDING CASSETTE SUB-FAMILY C"/>
    <property type="match status" value="1"/>
</dbReference>
<evidence type="ECO:0000256" key="9">
    <source>
        <dbReference type="SAM" id="Phobius"/>
    </source>
</evidence>
<dbReference type="CDD" id="cd03244">
    <property type="entry name" value="ABCC_MRP_domain2"/>
    <property type="match status" value="1"/>
</dbReference>
<dbReference type="InterPro" id="IPR027417">
    <property type="entry name" value="P-loop_NTPase"/>
</dbReference>
<evidence type="ECO:0000256" key="1">
    <source>
        <dbReference type="ARBA" id="ARBA00004141"/>
    </source>
</evidence>
<proteinExistence type="predicted"/>
<dbReference type="InterPro" id="IPR050173">
    <property type="entry name" value="ABC_transporter_C-like"/>
</dbReference>
<keyword evidence="13" id="KW-1185">Reference proteome</keyword>
<dbReference type="Gene3D" id="3.40.50.300">
    <property type="entry name" value="P-loop containing nucleotide triphosphate hydrolases"/>
    <property type="match status" value="2"/>
</dbReference>
<dbReference type="InterPro" id="IPR044726">
    <property type="entry name" value="ABCC_6TM_D2"/>
</dbReference>
<feature type="domain" description="ABC transmembrane type-1" evidence="11">
    <location>
        <begin position="367"/>
        <end position="464"/>
    </location>
</feature>
<dbReference type="SUPFAM" id="SSF52540">
    <property type="entry name" value="P-loop containing nucleoside triphosphate hydrolases"/>
    <property type="match status" value="2"/>
</dbReference>
<keyword evidence="4" id="KW-0547">Nucleotide-binding</keyword>
<dbReference type="Pfam" id="PF00005">
    <property type="entry name" value="ABC_tran"/>
    <property type="match status" value="2"/>
</dbReference>
<evidence type="ECO:0000259" key="10">
    <source>
        <dbReference type="PROSITE" id="PS50893"/>
    </source>
</evidence>
<evidence type="ECO:0000256" key="4">
    <source>
        <dbReference type="ARBA" id="ARBA00022741"/>
    </source>
</evidence>
<dbReference type="Gene3D" id="1.20.1560.10">
    <property type="entry name" value="ABC transporter type 1, transmembrane domain"/>
    <property type="match status" value="1"/>
</dbReference>
<dbReference type="PANTHER" id="PTHR24223:SF399">
    <property type="entry name" value="ABC TRANSPORTER ATNG"/>
    <property type="match status" value="1"/>
</dbReference>
<evidence type="ECO:0000256" key="6">
    <source>
        <dbReference type="ARBA" id="ARBA00022989"/>
    </source>
</evidence>
<dbReference type="InterPro" id="IPR003593">
    <property type="entry name" value="AAA+_ATPase"/>
</dbReference>